<gene>
    <name evidence="3" type="ORF">DLK05_08440</name>
</gene>
<dbReference type="InterPro" id="IPR003488">
    <property type="entry name" value="DprA"/>
</dbReference>
<evidence type="ECO:0000259" key="2">
    <source>
        <dbReference type="Pfam" id="PF02481"/>
    </source>
</evidence>
<keyword evidence="4" id="KW-1185">Reference proteome</keyword>
<dbReference type="AlphaFoldDB" id="A0A434AV43"/>
<reference evidence="3 4" key="1">
    <citation type="submission" date="2018-11" db="EMBL/GenBank/DDBJ databases">
        <title>Parancylomarina longa gen. nov., sp. nov., isolated from sediments of southern Okinawa.</title>
        <authorList>
            <person name="Fu T."/>
        </authorList>
    </citation>
    <scope>NUCLEOTIDE SEQUENCE [LARGE SCALE GENOMIC DNA]</scope>
    <source>
        <strain evidence="3 4">T3-2 S1-C</strain>
    </source>
</reference>
<protein>
    <submittedName>
        <fullName evidence="3">DNA-processing protein DprA</fullName>
    </submittedName>
</protein>
<dbReference type="PANTHER" id="PTHR43022">
    <property type="entry name" value="PROTEIN SMF"/>
    <property type="match status" value="1"/>
</dbReference>
<dbReference type="Proteomes" id="UP000282985">
    <property type="component" value="Unassembled WGS sequence"/>
</dbReference>
<organism evidence="3 4">
    <name type="scientific">Ancylomarina longa</name>
    <dbReference type="NCBI Taxonomy" id="2487017"/>
    <lineage>
        <taxon>Bacteria</taxon>
        <taxon>Pseudomonadati</taxon>
        <taxon>Bacteroidota</taxon>
        <taxon>Bacteroidia</taxon>
        <taxon>Marinilabiliales</taxon>
        <taxon>Marinifilaceae</taxon>
        <taxon>Ancylomarina</taxon>
    </lineage>
</organism>
<comment type="caution">
    <text evidence="3">The sequence shown here is derived from an EMBL/GenBank/DDBJ whole genome shotgun (WGS) entry which is preliminary data.</text>
</comment>
<dbReference type="Pfam" id="PF02481">
    <property type="entry name" value="DNA_processg_A"/>
    <property type="match status" value="1"/>
</dbReference>
<accession>A0A434AV43</accession>
<evidence type="ECO:0000313" key="4">
    <source>
        <dbReference type="Proteomes" id="UP000282985"/>
    </source>
</evidence>
<name>A0A434AV43_9BACT</name>
<dbReference type="SUPFAM" id="SSF102405">
    <property type="entry name" value="MCP/YpsA-like"/>
    <property type="match status" value="1"/>
</dbReference>
<evidence type="ECO:0000313" key="3">
    <source>
        <dbReference type="EMBL" id="RUT78345.1"/>
    </source>
</evidence>
<feature type="domain" description="Smf/DprA SLOG" evidence="2">
    <location>
        <begin position="86"/>
        <end position="292"/>
    </location>
</feature>
<dbReference type="RefSeq" id="WP_127343551.1">
    <property type="nucleotide sequence ID" value="NZ_RJJX01000009.1"/>
</dbReference>
<dbReference type="EMBL" id="RJJX01000009">
    <property type="protein sequence ID" value="RUT78345.1"/>
    <property type="molecule type" value="Genomic_DNA"/>
</dbReference>
<sequence length="378" mass="42870">MNEELSYWLALAHLPKLRTQKKNEIIVRLFEEQKTIIDFFHFEPKQWKDNYELNENEILLFQEAIKELSNYAFMVEDLLEQGYSILPITSPEYSPILKKNLGRTYAPPLIYTKGNKAIMKEKSVAIVGSRKADKLSLDFTDNVAKTASNDYKVIVSGFAKGVDKQALDSALKYKGQSIIVLPQGISTFNSGFKKYYKQIIDGDVMVLSTFYPKATWSVGLAMARNPIIYGLATEIFVAESSNKGGTWSGVVDGLKKGRKIFVRKPDFKEKNANNQLIQKGAVPVDAEGDVLSYEQQININQNVVSEPDPNDVEYKIIELLKKGVFTSKKIVDTLKIDWSSRKVSSFLKEQDEIITVKGKPLKFAHKERTIQSQKTLFD</sequence>
<comment type="similarity">
    <text evidence="1">Belongs to the DprA/Smf family.</text>
</comment>
<dbReference type="Gene3D" id="3.40.50.450">
    <property type="match status" value="1"/>
</dbReference>
<dbReference type="PANTHER" id="PTHR43022:SF1">
    <property type="entry name" value="PROTEIN SMF"/>
    <property type="match status" value="1"/>
</dbReference>
<proteinExistence type="inferred from homology"/>
<evidence type="ECO:0000256" key="1">
    <source>
        <dbReference type="ARBA" id="ARBA00006525"/>
    </source>
</evidence>
<dbReference type="InterPro" id="IPR057666">
    <property type="entry name" value="DrpA_SLOG"/>
</dbReference>
<dbReference type="GO" id="GO:0009294">
    <property type="term" value="P:DNA-mediated transformation"/>
    <property type="evidence" value="ECO:0007669"/>
    <property type="project" value="InterPro"/>
</dbReference>
<dbReference type="OrthoDB" id="9785707at2"/>